<organism evidence="4">
    <name type="scientific">Guillardia theta</name>
    <name type="common">Cryptophyte</name>
    <name type="synonym">Cryptomonas phi</name>
    <dbReference type="NCBI Taxonomy" id="55529"/>
    <lineage>
        <taxon>Eukaryota</taxon>
        <taxon>Cryptophyceae</taxon>
        <taxon>Pyrenomonadales</taxon>
        <taxon>Geminigeraceae</taxon>
        <taxon>Guillardia</taxon>
    </lineage>
</organism>
<accession>A0A7S4PQ85</accession>
<gene>
    <name evidence="4" type="ORF">GTHE00462_LOCUS39681</name>
</gene>
<evidence type="ECO:0000256" key="2">
    <source>
        <dbReference type="SAM" id="MobiDB-lite"/>
    </source>
</evidence>
<sequence length="471" mass="53285">MRMRWLSGATLGACTIVCLWMLCERPGHVALLSSASQKLQPSGSGIHIKGLAEEQEKLRLKRMHALHPGASALHDFEHSLEARSGSHRPARPSSWRVRHMQAALKRLQAKGRDEEARMASMRKEIAQDREDYHEARQLLRRGMKDRKLAESERERAHTLIKEAKKEKGELEQKKLADKQLRREVQDRVQSLRIARDDDLEEQKRNQVVMDTVYSIQQQANAERSEAMTLRSDALNSLAEARRYAREAKNMRKLARSMENTAKLDGQAESVSQEAEASSSVSKAPTGKASSLSKKVEATVSRLRREAARYRHEASRLMIKSEMVGSKAPRDLAVANKVLKTAKSLYEHAESVQNSLRSAEILHQQTEYQQMPQRQQELASKEAAVQHLAANLKGEERVADHLQELQIEAKELFHKAAADVRSSDQEAREAKISLKAARTSEIEDEGRLQALERAWRVSQQQMASLNDAGQAR</sequence>
<dbReference type="AlphaFoldDB" id="A0A7S4PQ85"/>
<name>A0A7S4PQ85_GUITH</name>
<evidence type="ECO:0000313" key="4">
    <source>
        <dbReference type="EMBL" id="CAE2341685.1"/>
    </source>
</evidence>
<evidence type="ECO:0000256" key="1">
    <source>
        <dbReference type="SAM" id="Coils"/>
    </source>
</evidence>
<dbReference type="EMBL" id="HBKN01050881">
    <property type="protein sequence ID" value="CAE2341685.1"/>
    <property type="molecule type" value="Transcribed_RNA"/>
</dbReference>
<keyword evidence="1" id="KW-0175">Coiled coil</keyword>
<proteinExistence type="predicted"/>
<feature type="compositionally biased region" description="Low complexity" evidence="2">
    <location>
        <begin position="266"/>
        <end position="281"/>
    </location>
</feature>
<feature type="signal peptide" evidence="3">
    <location>
        <begin position="1"/>
        <end position="20"/>
    </location>
</feature>
<feature type="coiled-coil region" evidence="1">
    <location>
        <begin position="97"/>
        <end position="183"/>
    </location>
</feature>
<protein>
    <submittedName>
        <fullName evidence="4">Uncharacterized protein</fullName>
    </submittedName>
</protein>
<feature type="chain" id="PRO_5031404221" evidence="3">
    <location>
        <begin position="21"/>
        <end position="471"/>
    </location>
</feature>
<feature type="region of interest" description="Disordered" evidence="2">
    <location>
        <begin position="263"/>
        <end position="297"/>
    </location>
</feature>
<evidence type="ECO:0000256" key="3">
    <source>
        <dbReference type="SAM" id="SignalP"/>
    </source>
</evidence>
<reference evidence="4" key="1">
    <citation type="submission" date="2021-01" db="EMBL/GenBank/DDBJ databases">
        <authorList>
            <person name="Corre E."/>
            <person name="Pelletier E."/>
            <person name="Niang G."/>
            <person name="Scheremetjew M."/>
            <person name="Finn R."/>
            <person name="Kale V."/>
            <person name="Holt S."/>
            <person name="Cochrane G."/>
            <person name="Meng A."/>
            <person name="Brown T."/>
            <person name="Cohen L."/>
        </authorList>
    </citation>
    <scope>NUCLEOTIDE SEQUENCE</scope>
    <source>
        <strain evidence="4">CCMP 2712</strain>
    </source>
</reference>
<keyword evidence="3" id="KW-0732">Signal</keyword>